<keyword evidence="3" id="KW-0732">Signal</keyword>
<feature type="chain" id="PRO_5044291524" evidence="3">
    <location>
        <begin position="17"/>
        <end position="373"/>
    </location>
</feature>
<dbReference type="InterPro" id="IPR009091">
    <property type="entry name" value="RCC1/BLIP-II"/>
</dbReference>
<dbReference type="GeneID" id="17271471"/>
<dbReference type="Pfam" id="PF00415">
    <property type="entry name" value="RCC1"/>
    <property type="match status" value="1"/>
</dbReference>
<dbReference type="Proteomes" id="UP000013827">
    <property type="component" value="Unassembled WGS sequence"/>
</dbReference>
<feature type="repeat" description="RCC1" evidence="2">
    <location>
        <begin position="321"/>
        <end position="373"/>
    </location>
</feature>
<dbReference type="KEGG" id="ehx:EMIHUDRAFT_237338"/>
<dbReference type="InterPro" id="IPR051210">
    <property type="entry name" value="Ub_ligase/GEF_domain"/>
</dbReference>
<organism evidence="4 5">
    <name type="scientific">Emiliania huxleyi (strain CCMP1516)</name>
    <dbReference type="NCBI Taxonomy" id="280463"/>
    <lineage>
        <taxon>Eukaryota</taxon>
        <taxon>Haptista</taxon>
        <taxon>Haptophyta</taxon>
        <taxon>Prymnesiophyceae</taxon>
        <taxon>Isochrysidales</taxon>
        <taxon>Noelaerhabdaceae</taxon>
        <taxon>Emiliania</taxon>
    </lineage>
</organism>
<proteinExistence type="predicted"/>
<evidence type="ECO:0000313" key="4">
    <source>
        <dbReference type="EnsemblProtists" id="EOD25926"/>
    </source>
</evidence>
<dbReference type="STRING" id="2903.R1ESJ3"/>
<dbReference type="PROSITE" id="PS50012">
    <property type="entry name" value="RCC1_3"/>
    <property type="match status" value="2"/>
</dbReference>
<dbReference type="HOGENOM" id="CLU_790936_0_0_1"/>
<dbReference type="PANTHER" id="PTHR22870:SF408">
    <property type="entry name" value="OS09G0560450 PROTEIN"/>
    <property type="match status" value="1"/>
</dbReference>
<sequence>MWRSAPSLVAVGATLGGLELTTTLNNGGDVADVAQANNMRSRKRSPVDVRFWSEQGRGVIAMSFGVAHGAALDDAGELWAWNVEDREPIKLAAAPSRWLGLARGRYTSLACSGNGLYAVTSSGALLHWSSVAVPDAAPTRACSTAAASGTPAPPSPVRLGGALAAVSATAVAASDVAVLDDGSAFAWGDDRHLQLGLRDDSIKALRRGATHASRPAAVSGPWLADGRDGRVRAVAAGGGGTEGGHTAFLVETTRGDELYTCGYGRWGALGARAFSHIAGLRPVTTLASLREYDEALGRVVPLRILGVACGDAHTAAVLSSGNVFTWGWNDGGQLGDGGKAATHTPVMLKAPAEFRLSRFAHVACGPASTAAWS</sequence>
<reference evidence="5" key="1">
    <citation type="journal article" date="2013" name="Nature">
        <title>Pan genome of the phytoplankton Emiliania underpins its global distribution.</title>
        <authorList>
            <person name="Read B.A."/>
            <person name="Kegel J."/>
            <person name="Klute M.J."/>
            <person name="Kuo A."/>
            <person name="Lefebvre S.C."/>
            <person name="Maumus F."/>
            <person name="Mayer C."/>
            <person name="Miller J."/>
            <person name="Monier A."/>
            <person name="Salamov A."/>
            <person name="Young J."/>
            <person name="Aguilar M."/>
            <person name="Claverie J.M."/>
            <person name="Frickenhaus S."/>
            <person name="Gonzalez K."/>
            <person name="Herman E.K."/>
            <person name="Lin Y.C."/>
            <person name="Napier J."/>
            <person name="Ogata H."/>
            <person name="Sarno A.F."/>
            <person name="Shmutz J."/>
            <person name="Schroeder D."/>
            <person name="de Vargas C."/>
            <person name="Verret F."/>
            <person name="von Dassow P."/>
            <person name="Valentin K."/>
            <person name="Van de Peer Y."/>
            <person name="Wheeler G."/>
            <person name="Dacks J.B."/>
            <person name="Delwiche C.F."/>
            <person name="Dyhrman S.T."/>
            <person name="Glockner G."/>
            <person name="John U."/>
            <person name="Richards T."/>
            <person name="Worden A.Z."/>
            <person name="Zhang X."/>
            <person name="Grigoriev I.V."/>
            <person name="Allen A.E."/>
            <person name="Bidle K."/>
            <person name="Borodovsky M."/>
            <person name="Bowler C."/>
            <person name="Brownlee C."/>
            <person name="Cock J.M."/>
            <person name="Elias M."/>
            <person name="Gladyshev V.N."/>
            <person name="Groth M."/>
            <person name="Guda C."/>
            <person name="Hadaegh A."/>
            <person name="Iglesias-Rodriguez M.D."/>
            <person name="Jenkins J."/>
            <person name="Jones B.M."/>
            <person name="Lawson T."/>
            <person name="Leese F."/>
            <person name="Lindquist E."/>
            <person name="Lobanov A."/>
            <person name="Lomsadze A."/>
            <person name="Malik S.B."/>
            <person name="Marsh M.E."/>
            <person name="Mackinder L."/>
            <person name="Mock T."/>
            <person name="Mueller-Roeber B."/>
            <person name="Pagarete A."/>
            <person name="Parker M."/>
            <person name="Probert I."/>
            <person name="Quesneville H."/>
            <person name="Raines C."/>
            <person name="Rensing S.A."/>
            <person name="Riano-Pachon D.M."/>
            <person name="Richier S."/>
            <person name="Rokitta S."/>
            <person name="Shiraiwa Y."/>
            <person name="Soanes D.M."/>
            <person name="van der Giezen M."/>
            <person name="Wahlund T.M."/>
            <person name="Williams B."/>
            <person name="Wilson W."/>
            <person name="Wolfe G."/>
            <person name="Wurch L.L."/>
        </authorList>
    </citation>
    <scope>NUCLEOTIDE SEQUENCE</scope>
</reference>
<reference evidence="4" key="2">
    <citation type="submission" date="2024-10" db="UniProtKB">
        <authorList>
            <consortium name="EnsemblProtists"/>
        </authorList>
    </citation>
    <scope>IDENTIFICATION</scope>
</reference>
<dbReference type="RefSeq" id="XP_005778355.1">
    <property type="nucleotide sequence ID" value="XM_005778298.1"/>
</dbReference>
<feature type="repeat" description="RCC1" evidence="2">
    <location>
        <begin position="256"/>
        <end position="320"/>
    </location>
</feature>
<evidence type="ECO:0000256" key="1">
    <source>
        <dbReference type="ARBA" id="ARBA00022737"/>
    </source>
</evidence>
<dbReference type="Gene3D" id="2.130.10.30">
    <property type="entry name" value="Regulator of chromosome condensation 1/beta-lactamase-inhibitor protein II"/>
    <property type="match status" value="1"/>
</dbReference>
<feature type="signal peptide" evidence="3">
    <location>
        <begin position="1"/>
        <end position="16"/>
    </location>
</feature>
<keyword evidence="5" id="KW-1185">Reference proteome</keyword>
<dbReference type="AlphaFoldDB" id="A0A0D3JQZ1"/>
<dbReference type="PaxDb" id="2903-EOD25926"/>
<keyword evidence="1" id="KW-0677">Repeat</keyword>
<protein>
    <submittedName>
        <fullName evidence="4">Uncharacterized protein</fullName>
    </submittedName>
</protein>
<dbReference type="InterPro" id="IPR000408">
    <property type="entry name" value="Reg_chr_condens"/>
</dbReference>
<dbReference type="PANTHER" id="PTHR22870">
    <property type="entry name" value="REGULATOR OF CHROMOSOME CONDENSATION"/>
    <property type="match status" value="1"/>
</dbReference>
<evidence type="ECO:0000256" key="2">
    <source>
        <dbReference type="PROSITE-ProRule" id="PRU00235"/>
    </source>
</evidence>
<name>A0A0D3JQZ1_EMIH1</name>
<dbReference type="SUPFAM" id="SSF50985">
    <property type="entry name" value="RCC1/BLIP-II"/>
    <property type="match status" value="1"/>
</dbReference>
<dbReference type="eggNOG" id="KOG0941">
    <property type="taxonomic scope" value="Eukaryota"/>
</dbReference>
<accession>A0A0D3JQZ1</accession>
<dbReference type="EnsemblProtists" id="EOD25926">
    <property type="protein sequence ID" value="EOD25926"/>
    <property type="gene ID" value="EMIHUDRAFT_237338"/>
</dbReference>
<evidence type="ECO:0000313" key="5">
    <source>
        <dbReference type="Proteomes" id="UP000013827"/>
    </source>
</evidence>
<evidence type="ECO:0000256" key="3">
    <source>
        <dbReference type="SAM" id="SignalP"/>
    </source>
</evidence>